<dbReference type="SMR" id="A5WWI5"/>
<evidence type="ECO:0000313" key="10">
    <source>
        <dbReference type="Proteomes" id="UP000000437"/>
    </source>
</evidence>
<comment type="subcellular location">
    <subcellularLocation>
        <location evidence="1">Secreted</location>
    </subcellularLocation>
</comment>
<protein>
    <submittedName>
        <fullName evidence="9 11">Alpha-2-HS-glycoprotein 2</fullName>
    </submittedName>
</protein>
<dbReference type="PROSITE" id="PS01255">
    <property type="entry name" value="FETUIN_2"/>
    <property type="match status" value="1"/>
</dbReference>
<dbReference type="PaxDb" id="7955-ENSDARP00000091498"/>
<dbReference type="Ensembl" id="ENSDART00000100725.5">
    <property type="protein sequence ID" value="ENSDARP00000091498.4"/>
    <property type="gene ID" value="ENSDARG00000069293.5"/>
</dbReference>
<dbReference type="InterPro" id="IPR046350">
    <property type="entry name" value="Cystatin_sf"/>
</dbReference>
<keyword evidence="7" id="KW-0812">Transmembrane</keyword>
<evidence type="ECO:0000256" key="7">
    <source>
        <dbReference type="SAM" id="Phobius"/>
    </source>
</evidence>
<dbReference type="GO" id="GO:0005576">
    <property type="term" value="C:extracellular region"/>
    <property type="evidence" value="ECO:0000318"/>
    <property type="project" value="GO_Central"/>
</dbReference>
<keyword evidence="7" id="KW-1133">Transmembrane helix</keyword>
<evidence type="ECO:0000259" key="8">
    <source>
        <dbReference type="PROSITE" id="PS51529"/>
    </source>
</evidence>
<dbReference type="GO" id="GO:0004869">
    <property type="term" value="F:cysteine-type endopeptidase inhibitor activity"/>
    <property type="evidence" value="ECO:0007669"/>
    <property type="project" value="InterPro"/>
</dbReference>
<organism evidence="9">
    <name type="scientific">Danio rerio</name>
    <name type="common">Zebrafish</name>
    <name type="synonym">Brachydanio rerio</name>
    <dbReference type="NCBI Taxonomy" id="7955"/>
    <lineage>
        <taxon>Eukaryota</taxon>
        <taxon>Metazoa</taxon>
        <taxon>Chordata</taxon>
        <taxon>Craniata</taxon>
        <taxon>Vertebrata</taxon>
        <taxon>Euteleostomi</taxon>
        <taxon>Actinopterygii</taxon>
        <taxon>Neopterygii</taxon>
        <taxon>Teleostei</taxon>
        <taxon>Ostariophysi</taxon>
        <taxon>Cypriniformes</taxon>
        <taxon>Danionidae</taxon>
        <taxon>Danioninae</taxon>
        <taxon>Danio</taxon>
    </lineage>
</organism>
<dbReference type="GO" id="GO:0004866">
    <property type="term" value="F:endopeptidase inhibitor activity"/>
    <property type="evidence" value="ECO:0000318"/>
    <property type="project" value="GO_Central"/>
</dbReference>
<reference evidence="11" key="9">
    <citation type="submission" date="2025-04" db="UniProtKB">
        <authorList>
            <consortium name="RefSeq"/>
        </authorList>
    </citation>
    <scope>IDENTIFICATION</scope>
    <source>
        <strain evidence="11">Tuebingen</strain>
    </source>
</reference>
<dbReference type="PANTHER" id="PTHR13814">
    <property type="entry name" value="FETUIN"/>
    <property type="match status" value="1"/>
</dbReference>
<dbReference type="ZFIN" id="ZDB-GENE-030131-1133">
    <property type="gene designation" value="ahsg2"/>
</dbReference>
<keyword evidence="6" id="KW-0325">Glycoprotein</keyword>
<dbReference type="InterPro" id="IPR001363">
    <property type="entry name" value="Prot_inh_fetuin_CS"/>
</dbReference>
<keyword evidence="5" id="KW-1015">Disulfide bond</keyword>
<sequence>MTEVQHTYIYIQQTKLHSLHSVHSLQEYRFLLFSMQLWATVSVLGLLITGSWAQGVQTTVNLAECDSPEAEAAALAAQDYLNAQHTHGYKYILNRIEGNKVISRPNHEDTYLMELDFLETTCHVLDPTPVSLCPVRQQRSTAVEADCDFAVTKGLSIVAFKCKTEIETDDDCLGCPHLLPLNDTDGLQLIEASLDSFNQNNTLKTKFALFEIGRMTSQIVSGVPQYFAEYAIIGTNCSSYVDDSCIPQNHTVAIHGLCLAEGSAGLIDVDCKIFNPTQTVHTESNNATMRVQQLLHAHTFGPQHNPTVHGLRHHKLTALHDPAQSGLISAESTESAEVVAVLPQEAHVVKREVAAPEKPAVDAKVEKTPILVDPIALSCPGKKKHF</sequence>
<dbReference type="Bgee" id="ENSDARG00000069293">
    <property type="expression patterns" value="Expressed in liver and 10 other cell types or tissues"/>
</dbReference>
<dbReference type="GO" id="GO:0050727">
    <property type="term" value="P:regulation of inflammatory response"/>
    <property type="evidence" value="ECO:0000318"/>
    <property type="project" value="GO_Central"/>
</dbReference>
<dbReference type="InterPro" id="IPR025760">
    <property type="entry name" value="Cystatin_Fetuin_A"/>
</dbReference>
<evidence type="ECO:0007829" key="13">
    <source>
        <dbReference type="PeptideAtlas" id="A5WWI5"/>
    </source>
</evidence>
<reference evidence="11" key="1">
    <citation type="journal article" date="2009" name="Mol. Immunol.">
        <title>Enhanced transcription of complement and coagulation genes in the absence of adaptive immunity.</title>
        <authorList>
            <person name="Jima D.D."/>
            <person name="Shah R.N."/>
            <person name="Orcutt T.M."/>
            <person name="Joshi D."/>
            <person name="Law J.M."/>
            <person name="Litman G.W."/>
            <person name="Trede N.S."/>
            <person name="Yoder J.A."/>
        </authorList>
    </citation>
    <scope>NUCLEOTIDE SEQUENCE</scope>
    <source>
        <strain evidence="11">Tuebingen</strain>
    </source>
</reference>
<dbReference type="InterPro" id="IPR000010">
    <property type="entry name" value="Cystatin_dom"/>
</dbReference>
<dbReference type="GeneID" id="567406"/>
<keyword evidence="7" id="KW-0472">Membrane</keyword>
<dbReference type="RefSeq" id="NP_001093499.1">
    <property type="nucleotide sequence ID" value="NM_001100029.1"/>
</dbReference>
<dbReference type="AlphaFoldDB" id="A5WWI5"/>
<accession>A5WWI5</accession>
<reference evidence="11" key="6">
    <citation type="journal article" date="2016" name="BMC Genomics">
        <title>Gene evolution and gene expression after whole genome duplication in fish: the PhyloFish database.</title>
        <authorList>
            <person name="Pasquier J."/>
            <person name="Cabau C."/>
            <person name="Nguyen T."/>
            <person name="Jouanno E."/>
            <person name="Severac D."/>
            <person name="Braasch I."/>
            <person name="Journot L."/>
            <person name="Pontarotti P."/>
            <person name="Klopp C."/>
            <person name="Postlethwait J.H."/>
            <person name="Guiguen Y."/>
            <person name="Bobe J."/>
        </authorList>
    </citation>
    <scope>NUCLEOTIDE SEQUENCE</scope>
    <source>
        <strain evidence="11">Tuebingen</strain>
    </source>
</reference>
<dbReference type="OrthoDB" id="8780871at2759"/>
<reference evidence="9" key="3">
    <citation type="submission" date="2013-08" db="UniProtKB">
        <authorList>
            <consortium name="Ensembl"/>
        </authorList>
    </citation>
    <scope>IDENTIFICATION</scope>
    <source>
        <strain evidence="9">Tuebingen</strain>
    </source>
</reference>
<evidence type="ECO:0000256" key="5">
    <source>
        <dbReference type="ARBA" id="ARBA00023157"/>
    </source>
</evidence>
<evidence type="ECO:0000313" key="9">
    <source>
        <dbReference type="Ensembl" id="ENSDARP00000091498"/>
    </source>
</evidence>
<dbReference type="InterPro" id="IPR050735">
    <property type="entry name" value="Kininogen_Fetuin_HRG"/>
</dbReference>
<dbReference type="CTD" id="567406"/>
<dbReference type="PANTHER" id="PTHR13814:SF6">
    <property type="entry name" value="ALPHA-2-HS-GLYCOPROTEIN"/>
    <property type="match status" value="1"/>
</dbReference>
<dbReference type="STRING" id="7955.ENSDARP00000091498"/>
<keyword evidence="2" id="KW-0964">Secreted</keyword>
<dbReference type="KEGG" id="dre:567406"/>
<dbReference type="EMBL" id="CU104710">
    <property type="status" value="NOT_ANNOTATED_CDS"/>
    <property type="molecule type" value="Genomic_DNA"/>
</dbReference>
<dbReference type="SUPFAM" id="SSF54403">
    <property type="entry name" value="Cystatin/monellin"/>
    <property type="match status" value="2"/>
</dbReference>
<dbReference type="CDD" id="cd00042">
    <property type="entry name" value="CY"/>
    <property type="match status" value="1"/>
</dbReference>
<dbReference type="GeneTree" id="ENSGT00950000182930"/>
<reference evidence="11" key="4">
    <citation type="journal article" date="2014" name="PLoS ONE">
        <title>Proteomics analysis of the zebrafish skeletal extracellular matrix.</title>
        <authorList>
            <person name="Kessels M.Y."/>
            <person name="Huitema L.F."/>
            <person name="Boeren S."/>
            <person name="Kranenbarg S."/>
            <person name="Schulte-Merker S."/>
            <person name="van Leeuwen J.L."/>
            <person name="de Vries S.C."/>
        </authorList>
    </citation>
    <scope>NUCLEOTIDE SEQUENCE</scope>
    <source>
        <strain evidence="11">Tuebingen</strain>
    </source>
</reference>
<dbReference type="GO" id="GO:0030502">
    <property type="term" value="P:negative regulation of bone mineralization"/>
    <property type="evidence" value="ECO:0000318"/>
    <property type="project" value="GO_Central"/>
</dbReference>
<dbReference type="AGR" id="ZFIN:ZDB-GENE-030131-1133"/>
<evidence type="ECO:0000256" key="6">
    <source>
        <dbReference type="ARBA" id="ARBA00023180"/>
    </source>
</evidence>
<feature type="domain" description="Cystatin fetuin-A-type" evidence="8">
    <location>
        <begin position="60"/>
        <end position="165"/>
    </location>
</feature>
<dbReference type="GO" id="GO:0031012">
    <property type="term" value="C:extracellular matrix"/>
    <property type="evidence" value="ECO:0000318"/>
    <property type="project" value="GO_Central"/>
</dbReference>
<evidence type="ECO:0000256" key="1">
    <source>
        <dbReference type="ARBA" id="ARBA00004613"/>
    </source>
</evidence>
<evidence type="ECO:0000256" key="2">
    <source>
        <dbReference type="ARBA" id="ARBA00022525"/>
    </source>
</evidence>
<reference evidence="9 10" key="2">
    <citation type="journal article" date="2013" name="Nature">
        <title>The zebrafish reference genome sequence and its relationship to the human genome.</title>
        <authorList>
            <consortium name="Genome Reference Consortium Zebrafish"/>
            <person name="Howe K."/>
            <person name="Clark M.D."/>
            <person name="Torroja C.F."/>
            <person name="Torrance J."/>
            <person name="Berthelot C."/>
            <person name="Muffato M."/>
            <person name="Collins J.E."/>
            <person name="Humphray S."/>
            <person name="McLaren K."/>
            <person name="Matthews L."/>
            <person name="McLaren S."/>
            <person name="Sealy I."/>
            <person name="Caccamo M."/>
            <person name="Churcher C."/>
            <person name="Scott C."/>
            <person name="Barrett J.C."/>
            <person name="Koch R."/>
            <person name="Rauch G.J."/>
            <person name="White S."/>
            <person name="Chow W."/>
            <person name="Kilian B."/>
            <person name="Quintais L.T."/>
            <person name="Guerra-Assuncao J.A."/>
            <person name="Zhou Y."/>
            <person name="Gu Y."/>
            <person name="Yen J."/>
            <person name="Vogel J.H."/>
            <person name="Eyre T."/>
            <person name="Redmond S."/>
            <person name="Banerjee R."/>
            <person name="Chi J."/>
            <person name="Fu B."/>
            <person name="Langley E."/>
            <person name="Maguire S.F."/>
            <person name="Laird G.K."/>
            <person name="Lloyd D."/>
            <person name="Kenyon E."/>
            <person name="Donaldson S."/>
            <person name="Sehra H."/>
            <person name="Almeida-King J."/>
            <person name="Loveland J."/>
            <person name="Trevanion S."/>
            <person name="Jones M."/>
            <person name="Quail M."/>
            <person name="Willey D."/>
            <person name="Hunt A."/>
            <person name="Burton J."/>
            <person name="Sims S."/>
            <person name="McLay K."/>
            <person name="Plumb B."/>
            <person name="Davis J."/>
            <person name="Clee C."/>
            <person name="Oliver K."/>
            <person name="Clark R."/>
            <person name="Riddle C."/>
            <person name="Elliot D."/>
            <person name="Eliott D."/>
            <person name="Threadgold G."/>
            <person name="Harden G."/>
            <person name="Ware D."/>
            <person name="Begum S."/>
            <person name="Mortimore B."/>
            <person name="Mortimer B."/>
            <person name="Kerry G."/>
            <person name="Heath P."/>
            <person name="Phillimore B."/>
            <person name="Tracey A."/>
            <person name="Corby N."/>
            <person name="Dunn M."/>
            <person name="Johnson C."/>
            <person name="Wood J."/>
            <person name="Clark S."/>
            <person name="Pelan S."/>
            <person name="Griffiths G."/>
            <person name="Smith M."/>
            <person name="Glithero R."/>
            <person name="Howden P."/>
            <person name="Barker N."/>
            <person name="Lloyd C."/>
            <person name="Stevens C."/>
            <person name="Harley J."/>
            <person name="Holt K."/>
            <person name="Panagiotidis G."/>
            <person name="Lovell J."/>
            <person name="Beasley H."/>
            <person name="Henderson C."/>
            <person name="Gordon D."/>
            <person name="Auger K."/>
            <person name="Wright D."/>
            <person name="Collins J."/>
            <person name="Raisen C."/>
            <person name="Dyer L."/>
            <person name="Leung K."/>
            <person name="Robertson L."/>
            <person name="Ambridge K."/>
            <person name="Leongamornlert D."/>
            <person name="McGuire S."/>
            <person name="Gilderthorp R."/>
            <person name="Griffiths C."/>
            <person name="Manthravadi D."/>
            <person name="Nichol S."/>
            <person name="Barker G."/>
            <person name="Whitehead S."/>
            <person name="Kay M."/>
            <person name="Brown J."/>
            <person name="Murnane C."/>
            <person name="Gray E."/>
            <person name="Humphries M."/>
            <person name="Sycamore N."/>
            <person name="Barker D."/>
            <person name="Saunders D."/>
            <person name="Wallis J."/>
            <person name="Babbage A."/>
            <person name="Hammond S."/>
            <person name="Mashreghi-Mohammadi M."/>
            <person name="Barr L."/>
            <person name="Martin S."/>
            <person name="Wray P."/>
            <person name="Ellington A."/>
            <person name="Matthews N."/>
            <person name="Ellwood M."/>
            <person name="Woodmansey R."/>
            <person name="Clark G."/>
            <person name="Cooper J."/>
            <person name="Cooper J."/>
            <person name="Tromans A."/>
            <person name="Grafham D."/>
            <person name="Skuce C."/>
            <person name="Pandian R."/>
            <person name="Andrews R."/>
            <person name="Harrison E."/>
            <person name="Kimberley A."/>
            <person name="Garnett J."/>
            <person name="Fosker N."/>
            <person name="Hall R."/>
            <person name="Garner P."/>
            <person name="Kelly D."/>
            <person name="Bird C."/>
            <person name="Palmer S."/>
            <person name="Gehring I."/>
            <person name="Berger A."/>
            <person name="Dooley C.M."/>
            <person name="Ersan-Urun Z."/>
            <person name="Eser C."/>
            <person name="Geiger H."/>
            <person name="Geisler M."/>
            <person name="Karotki L."/>
            <person name="Kirn A."/>
            <person name="Konantz J."/>
            <person name="Konantz M."/>
            <person name="Oberlander M."/>
            <person name="Rudolph-Geiger S."/>
            <person name="Teucke M."/>
            <person name="Lanz C."/>
            <person name="Raddatz G."/>
            <person name="Osoegawa K."/>
            <person name="Zhu B."/>
            <person name="Rapp A."/>
            <person name="Widaa S."/>
            <person name="Langford C."/>
            <person name="Yang F."/>
            <person name="Schuster S.C."/>
            <person name="Carter N.P."/>
            <person name="Harrow J."/>
            <person name="Ning Z."/>
            <person name="Herrero J."/>
            <person name="Searle S.M."/>
            <person name="Enright A."/>
            <person name="Geisler R."/>
            <person name="Plasterk R.H."/>
            <person name="Lee C."/>
            <person name="Westerfield M."/>
            <person name="de Jong P.J."/>
            <person name="Zon L.I."/>
            <person name="Postlethwait J.H."/>
            <person name="Nusslein-Volhard C."/>
            <person name="Hubbard T.J."/>
            <person name="Roest Crollius H."/>
            <person name="Rogers J."/>
            <person name="Stemple D.L."/>
        </authorList>
    </citation>
    <scope>NUCLEOTIDE SEQUENCE [LARGE SCALE GENOMIC DNA]</scope>
    <source>
        <strain evidence="9">Tuebingen</strain>
    </source>
</reference>
<keyword evidence="4" id="KW-0677">Repeat</keyword>
<dbReference type="Pfam" id="PF00031">
    <property type="entry name" value="Cystatin"/>
    <property type="match status" value="1"/>
</dbReference>
<evidence type="ECO:0000313" key="12">
    <source>
        <dbReference type="ZFIN" id="ZDB-GENE-030131-1133"/>
    </source>
</evidence>
<feature type="domain" description="Cystatin fetuin-A-type" evidence="8">
    <location>
        <begin position="170"/>
        <end position="294"/>
    </location>
</feature>
<dbReference type="eggNOG" id="ENOG502RYRI">
    <property type="taxonomic scope" value="Eukaryota"/>
</dbReference>
<dbReference type="PROSITE" id="PS51529">
    <property type="entry name" value="CYSTATIN_FETUIN_A"/>
    <property type="match status" value="2"/>
</dbReference>
<dbReference type="GO" id="GO:0005615">
    <property type="term" value="C:extracellular space"/>
    <property type="evidence" value="ECO:0007669"/>
    <property type="project" value="InterPro"/>
</dbReference>
<dbReference type="OMA" id="KVWPRQP"/>
<dbReference type="HOGENOM" id="CLU_760674_0_0_1"/>
<evidence type="ECO:0000313" key="11">
    <source>
        <dbReference type="RefSeq" id="NP_001093499.1"/>
    </source>
</evidence>
<reference evidence="11" key="8">
    <citation type="journal article" date="2017" name="Nat. Commun.">
        <title>Evolution of complexity in the zebrafish synapse proteome.</title>
        <authorList>
            <person name="Bayes A."/>
            <person name="Collins M.O."/>
            <person name="Reig-Viader R."/>
            <person name="Gou G."/>
            <person name="Goulding D."/>
            <person name="Izquierdo A."/>
            <person name="Choudhary J.S."/>
            <person name="Emes R.D."/>
            <person name="Grant S.G."/>
        </authorList>
    </citation>
    <scope>NUCLEOTIDE SEQUENCE</scope>
    <source>
        <strain evidence="11">Tuebingen</strain>
    </source>
</reference>
<accession>A0A8M1NDP2</accession>
<dbReference type="GO" id="GO:0006953">
    <property type="term" value="P:acute-phase response"/>
    <property type="evidence" value="ECO:0000318"/>
    <property type="project" value="GO_Central"/>
</dbReference>
<dbReference type="PhylomeDB" id="A5WWI5"/>
<keyword evidence="13" id="KW-1267">Proteomics identification</keyword>
<dbReference type="SMART" id="SM00043">
    <property type="entry name" value="CY"/>
    <property type="match status" value="2"/>
</dbReference>
<evidence type="ECO:0000256" key="4">
    <source>
        <dbReference type="ARBA" id="ARBA00022737"/>
    </source>
</evidence>
<name>A5WWI5_DANRE</name>
<reference evidence="11" key="7">
    <citation type="journal article" date="2017" name="Environ. Pollut.">
        <title>Metabolic disruption of zebrafish (Danio rerio) embryos by bisphenol A. An integrated metabolomic and transcriptomic approach.</title>
        <authorList>
            <person name="Ortiz-Villanueva E."/>
            <person name="Navarro-Martin L."/>
            <person name="Jaumot J."/>
            <person name="Benavente F."/>
            <person name="Sanz-Nebot V."/>
            <person name="Pina B."/>
            <person name="Tauler R."/>
        </authorList>
    </citation>
    <scope>NUCLEOTIDE SEQUENCE</scope>
    <source>
        <strain evidence="11">Tuebingen</strain>
    </source>
</reference>
<dbReference type="FunFam" id="3.10.450.10:FF:000002">
    <property type="entry name" value="Kininogen 1"/>
    <property type="match status" value="1"/>
</dbReference>
<keyword evidence="3" id="KW-0732">Signal</keyword>
<feature type="transmembrane region" description="Helical" evidence="7">
    <location>
        <begin position="30"/>
        <end position="53"/>
    </location>
</feature>
<dbReference type="Gene3D" id="3.10.450.10">
    <property type="match status" value="2"/>
</dbReference>
<evidence type="ECO:0000256" key="3">
    <source>
        <dbReference type="ARBA" id="ARBA00022729"/>
    </source>
</evidence>
<proteinExistence type="evidence at protein level"/>
<gene>
    <name evidence="9 11 12" type="primary">ahsg2</name>
    <name evidence="11" type="synonym">fb60d10</name>
    <name evidence="11" type="synonym">si:ch73-252g14.4</name>
    <name evidence="11" type="synonym">si:cu104710.4</name>
    <name evidence="11" type="synonym">wu:fb60d10</name>
</gene>
<keyword evidence="10" id="KW-1185">Reference proteome</keyword>
<reference evidence="11" key="5">
    <citation type="journal article" date="2015" name="Nat. Commun.">
        <title>RFX transcription factors are essential for hearing in mice.</title>
        <authorList>
            <person name="Elkon R."/>
            <person name="Milon B."/>
            <person name="Morrison L."/>
            <person name="Shah M."/>
            <person name="Vijayakumar S."/>
            <person name="Racherla M."/>
            <person name="Leitch C.C."/>
            <person name="Silipino L."/>
            <person name="Hadi S."/>
            <person name="Weiss-Gayet M."/>
            <person name="Barras E."/>
            <person name="Schmid C.D."/>
            <person name="Ait-Lounis A."/>
            <person name="Barnes A."/>
            <person name="Song Y."/>
            <person name="Eisenman D.J."/>
            <person name="Eliyahu E."/>
            <person name="Frolenkov G.I."/>
            <person name="Strome S.E."/>
            <person name="Durand B."/>
            <person name="Zaghloul N.A."/>
            <person name="Jones S.M."/>
            <person name="Reith W."/>
            <person name="Hertzano R."/>
        </authorList>
    </citation>
    <scope>NUCLEOTIDE SEQUENCE</scope>
    <source>
        <strain evidence="11">Tuebingen</strain>
    </source>
</reference>
<dbReference type="Proteomes" id="UP000000437">
    <property type="component" value="Chromosome 2"/>
</dbReference>